<keyword evidence="4" id="KW-0723">Serine/threonine-protein kinase</keyword>
<keyword evidence="14" id="KW-1185">Reference proteome</keyword>
<dbReference type="InterPro" id="IPR011009">
    <property type="entry name" value="Kinase-like_dom_sf"/>
</dbReference>
<dbReference type="HOGENOM" id="CLU_000288_181_1_1"/>
<dbReference type="Proteomes" id="UP000001073">
    <property type="component" value="Chromosome 16"/>
</dbReference>
<dbReference type="Pfam" id="PF00069">
    <property type="entry name" value="Pkinase"/>
    <property type="match status" value="1"/>
</dbReference>
<dbReference type="OMA" id="MTNEVES"/>
<evidence type="ECO:0000256" key="10">
    <source>
        <dbReference type="ARBA" id="ARBA00047592"/>
    </source>
</evidence>
<proteinExistence type="inferred from homology"/>
<evidence type="ECO:0000256" key="4">
    <source>
        <dbReference type="ARBA" id="ARBA00022527"/>
    </source>
</evidence>
<dbReference type="GO" id="GO:0070849">
    <property type="term" value="P:response to epidermal growth factor"/>
    <property type="evidence" value="ECO:0007669"/>
    <property type="project" value="UniProtKB-ARBA"/>
</dbReference>
<dbReference type="GO" id="GO:0051493">
    <property type="term" value="P:regulation of cytoskeleton organization"/>
    <property type="evidence" value="ECO:0007669"/>
    <property type="project" value="UniProtKB-ARBA"/>
</dbReference>
<evidence type="ECO:0000313" key="13">
    <source>
        <dbReference type="Ensembl" id="ENSNLEP00000002556.2"/>
    </source>
</evidence>
<dbReference type="SUPFAM" id="SSF56112">
    <property type="entry name" value="Protein kinase-like (PK-like)"/>
    <property type="match status" value="1"/>
</dbReference>
<comment type="catalytic activity">
    <reaction evidence="11">
        <text>L-seryl-[protein] + ATP = O-phospho-L-seryl-[protein] + ADP + H(+)</text>
        <dbReference type="Rhea" id="RHEA:17989"/>
        <dbReference type="Rhea" id="RHEA-COMP:9863"/>
        <dbReference type="Rhea" id="RHEA-COMP:11604"/>
        <dbReference type="ChEBI" id="CHEBI:15378"/>
        <dbReference type="ChEBI" id="CHEBI:29999"/>
        <dbReference type="ChEBI" id="CHEBI:30616"/>
        <dbReference type="ChEBI" id="CHEBI:83421"/>
        <dbReference type="ChEBI" id="CHEBI:456216"/>
        <dbReference type="EC" id="2.7.11.24"/>
    </reaction>
</comment>
<dbReference type="GO" id="GO:0032872">
    <property type="term" value="P:regulation of stress-activated MAPK cascade"/>
    <property type="evidence" value="ECO:0007669"/>
    <property type="project" value="UniProtKB-ARBA"/>
</dbReference>
<dbReference type="Ensembl" id="ENSNLET00000002691.2">
    <property type="protein sequence ID" value="ENSNLEP00000002556.2"/>
    <property type="gene ID" value="ENSNLEG00000002132.3"/>
</dbReference>
<dbReference type="GO" id="GO:0004707">
    <property type="term" value="F:MAP kinase activity"/>
    <property type="evidence" value="ECO:0007669"/>
    <property type="project" value="UniProtKB-EC"/>
</dbReference>
<evidence type="ECO:0000313" key="14">
    <source>
        <dbReference type="Proteomes" id="UP000001073"/>
    </source>
</evidence>
<dbReference type="GO" id="GO:0120041">
    <property type="term" value="P:positive regulation of macrophage proliferation"/>
    <property type="evidence" value="ECO:0007669"/>
    <property type="project" value="UniProtKB-ARBA"/>
</dbReference>
<dbReference type="GO" id="GO:0007173">
    <property type="term" value="P:epidermal growth factor receptor signaling pathway"/>
    <property type="evidence" value="ECO:0007669"/>
    <property type="project" value="UniProtKB-ARBA"/>
</dbReference>
<sequence>MCIAVDPRILRRYVLRRQLGQGEFGVHPNIISLLDVIRAENDRDIYLVFEFMGCPPDPPPPTAVPTLSTDTDLNAVIRKGGLLQDVHVRSIFYQLLRATRFLHSGHVVHRDQKPSNVLLDANCIVKLCDFGLARSLGDLPEGPEDQPLTEYVATRWYRAPEVLLSSHRYTLGVDMWSLGCILGEMLRGRPLFPGTSTLHQLELILDTIPPPSEEDLLALGSGCRTSVLHHLGSR</sequence>
<dbReference type="GO" id="GO:0072584">
    <property type="term" value="P:caveolin-mediated endocytosis"/>
    <property type="evidence" value="ECO:0007669"/>
    <property type="project" value="UniProtKB-ARBA"/>
</dbReference>
<keyword evidence="5" id="KW-0597">Phosphoprotein</keyword>
<comment type="subcellular location">
    <subcellularLocation>
        <location evidence="1">Membrane</location>
        <location evidence="1">Caveola</location>
    </subcellularLocation>
</comment>
<dbReference type="GO" id="GO:2000641">
    <property type="term" value="P:regulation of early endosome to late endosome transport"/>
    <property type="evidence" value="ECO:0007669"/>
    <property type="project" value="UniProtKB-ARBA"/>
</dbReference>
<reference evidence="13 14" key="1">
    <citation type="submission" date="2012-10" db="EMBL/GenBank/DDBJ databases">
        <authorList>
            <consortium name="Gibbon Genome Sequencing Consortium"/>
        </authorList>
    </citation>
    <scope>NUCLEOTIDE SEQUENCE [LARGE SCALE GENOMIC DNA]</scope>
</reference>
<keyword evidence="9" id="KW-0067">ATP-binding</keyword>
<dbReference type="Gene3D" id="3.30.200.20">
    <property type="entry name" value="Phosphorylase Kinase, domain 1"/>
    <property type="match status" value="1"/>
</dbReference>
<evidence type="ECO:0000256" key="1">
    <source>
        <dbReference type="ARBA" id="ARBA00004345"/>
    </source>
</evidence>
<dbReference type="GO" id="GO:0010759">
    <property type="term" value="P:positive regulation of macrophage chemotaxis"/>
    <property type="evidence" value="ECO:0007669"/>
    <property type="project" value="UniProtKB-ARBA"/>
</dbReference>
<dbReference type="InParanoid" id="G1QNP0"/>
<dbReference type="GO" id="GO:0005524">
    <property type="term" value="F:ATP binding"/>
    <property type="evidence" value="ECO:0007669"/>
    <property type="project" value="UniProtKB-KW"/>
</dbReference>
<evidence type="ECO:0000256" key="7">
    <source>
        <dbReference type="ARBA" id="ARBA00022741"/>
    </source>
</evidence>
<keyword evidence="8" id="KW-0418">Kinase</keyword>
<dbReference type="PANTHER" id="PTHR24055">
    <property type="entry name" value="MITOGEN-ACTIVATED PROTEIN KINASE"/>
    <property type="match status" value="1"/>
</dbReference>
<dbReference type="GO" id="GO:0005901">
    <property type="term" value="C:caveola"/>
    <property type="evidence" value="ECO:0007669"/>
    <property type="project" value="UniProtKB-SubCell"/>
</dbReference>
<dbReference type="GO" id="GO:0061514">
    <property type="term" value="P:interleukin-34-mediated signaling pathway"/>
    <property type="evidence" value="ECO:0007669"/>
    <property type="project" value="UniProtKB-ARBA"/>
</dbReference>
<dbReference type="PROSITE" id="PS50011">
    <property type="entry name" value="PROTEIN_KINASE_DOM"/>
    <property type="match status" value="1"/>
</dbReference>
<evidence type="ECO:0000256" key="5">
    <source>
        <dbReference type="ARBA" id="ARBA00022553"/>
    </source>
</evidence>
<evidence type="ECO:0000256" key="9">
    <source>
        <dbReference type="ARBA" id="ARBA00022840"/>
    </source>
</evidence>
<protein>
    <recommendedName>
        <fullName evidence="3">mitogen-activated protein kinase</fullName>
        <ecNumber evidence="3">2.7.11.24</ecNumber>
    </recommendedName>
</protein>
<dbReference type="EC" id="2.7.11.24" evidence="3"/>
<evidence type="ECO:0000256" key="2">
    <source>
        <dbReference type="ARBA" id="ARBA00008832"/>
    </source>
</evidence>
<evidence type="ECO:0000256" key="3">
    <source>
        <dbReference type="ARBA" id="ARBA00012411"/>
    </source>
</evidence>
<evidence type="ECO:0000256" key="8">
    <source>
        <dbReference type="ARBA" id="ARBA00022777"/>
    </source>
</evidence>
<dbReference type="EMBL" id="ADFV01126687">
    <property type="status" value="NOT_ANNOTATED_CDS"/>
    <property type="molecule type" value="Genomic_DNA"/>
</dbReference>
<reference evidence="13" key="3">
    <citation type="submission" date="2025-09" db="UniProtKB">
        <authorList>
            <consortium name="Ensembl"/>
        </authorList>
    </citation>
    <scope>IDENTIFICATION</scope>
</reference>
<dbReference type="GO" id="GO:0005769">
    <property type="term" value="C:early endosome"/>
    <property type="evidence" value="ECO:0007669"/>
    <property type="project" value="UniProtKB-ARBA"/>
</dbReference>
<dbReference type="GeneTree" id="ENSGT00940000159758"/>
<keyword evidence="6" id="KW-0808">Transferase</keyword>
<evidence type="ECO:0000256" key="11">
    <source>
        <dbReference type="ARBA" id="ARBA00048312"/>
    </source>
</evidence>
<dbReference type="InterPro" id="IPR000719">
    <property type="entry name" value="Prot_kinase_dom"/>
</dbReference>
<accession>G1QNP0</accession>
<comment type="catalytic activity">
    <reaction evidence="10">
        <text>L-threonyl-[protein] + ATP = O-phospho-L-threonyl-[protein] + ADP + H(+)</text>
        <dbReference type="Rhea" id="RHEA:46608"/>
        <dbReference type="Rhea" id="RHEA-COMP:11060"/>
        <dbReference type="Rhea" id="RHEA-COMP:11605"/>
        <dbReference type="ChEBI" id="CHEBI:15378"/>
        <dbReference type="ChEBI" id="CHEBI:30013"/>
        <dbReference type="ChEBI" id="CHEBI:30616"/>
        <dbReference type="ChEBI" id="CHEBI:61977"/>
        <dbReference type="ChEBI" id="CHEBI:456216"/>
        <dbReference type="EC" id="2.7.11.24"/>
    </reaction>
</comment>
<dbReference type="GO" id="GO:0051403">
    <property type="term" value="P:stress-activated MAPK cascade"/>
    <property type="evidence" value="ECO:0007669"/>
    <property type="project" value="UniProtKB-ARBA"/>
</dbReference>
<reference evidence="13" key="2">
    <citation type="submission" date="2025-08" db="UniProtKB">
        <authorList>
            <consortium name="Ensembl"/>
        </authorList>
    </citation>
    <scope>IDENTIFICATION</scope>
</reference>
<dbReference type="EMBL" id="ADFV01126688">
    <property type="status" value="NOT_ANNOTATED_CDS"/>
    <property type="molecule type" value="Genomic_DNA"/>
</dbReference>
<dbReference type="GO" id="GO:0090170">
    <property type="term" value="P:regulation of Golgi inheritance"/>
    <property type="evidence" value="ECO:0007669"/>
    <property type="project" value="UniProtKB-ARBA"/>
</dbReference>
<keyword evidence="7" id="KW-0547">Nucleotide-binding</keyword>
<dbReference type="FunFam" id="1.10.510.10:FF:000624">
    <property type="entry name" value="Mitogen-activated protein kinase"/>
    <property type="match status" value="1"/>
</dbReference>
<dbReference type="eggNOG" id="KOG0660">
    <property type="taxonomic scope" value="Eukaryota"/>
</dbReference>
<comment type="similarity">
    <text evidence="2">Belongs to the protein kinase superfamily. CMGC Ser/Thr protein kinase family. MAP kinase subfamily.</text>
</comment>
<dbReference type="InterPro" id="IPR050117">
    <property type="entry name" value="MAPK"/>
</dbReference>
<evidence type="ECO:0000259" key="12">
    <source>
        <dbReference type="PROSITE" id="PS50011"/>
    </source>
</evidence>
<evidence type="ECO:0000256" key="6">
    <source>
        <dbReference type="ARBA" id="ARBA00022679"/>
    </source>
</evidence>
<organism evidence="13 14">
    <name type="scientific">Nomascus leucogenys</name>
    <name type="common">Northern white-cheeked gibbon</name>
    <name type="synonym">Hylobates leucogenys</name>
    <dbReference type="NCBI Taxonomy" id="61853"/>
    <lineage>
        <taxon>Eukaryota</taxon>
        <taxon>Metazoa</taxon>
        <taxon>Chordata</taxon>
        <taxon>Craniata</taxon>
        <taxon>Vertebrata</taxon>
        <taxon>Euteleostomi</taxon>
        <taxon>Mammalia</taxon>
        <taxon>Eutheria</taxon>
        <taxon>Euarchontoglires</taxon>
        <taxon>Primates</taxon>
        <taxon>Haplorrhini</taxon>
        <taxon>Catarrhini</taxon>
        <taxon>Hylobatidae</taxon>
        <taxon>Nomascus</taxon>
    </lineage>
</organism>
<dbReference type="AlphaFoldDB" id="G1QNP0"/>
<dbReference type="GO" id="GO:0005794">
    <property type="term" value="C:Golgi apparatus"/>
    <property type="evidence" value="ECO:0007669"/>
    <property type="project" value="UniProtKB-ARBA"/>
</dbReference>
<feature type="domain" description="Protein kinase" evidence="12">
    <location>
        <begin position="1"/>
        <end position="234"/>
    </location>
</feature>
<name>G1QNP0_NOMLE</name>
<dbReference type="Gene3D" id="1.10.510.10">
    <property type="entry name" value="Transferase(Phosphotransferase) domain 1"/>
    <property type="match status" value="1"/>
</dbReference>
<dbReference type="STRING" id="61853.ENSNLEP00000002556"/>
<dbReference type="GO" id="GO:0005770">
    <property type="term" value="C:late endosome"/>
    <property type="evidence" value="ECO:0007669"/>
    <property type="project" value="UniProtKB-ARBA"/>
</dbReference>
<dbReference type="GO" id="GO:0005925">
    <property type="term" value="C:focal adhesion"/>
    <property type="evidence" value="ECO:0007669"/>
    <property type="project" value="UniProtKB-ARBA"/>
</dbReference>